<name>A0AAV9IAE4_9RHOD</name>
<protein>
    <submittedName>
        <fullName evidence="3">Uncharacterized protein</fullName>
    </submittedName>
</protein>
<sequence length="403" mass="45924">MIELFRQKSSTKQEGSMIQLPHLFVGQLKPIKTDSRVNLSILGIFASCVIIFSSIVKKAVKKSVADSKNPLVSSSAVVSNEQQYFGQLERTFRALKNLKSAIGEDAEHASDLFLKLLQEAPMQKLSTAQVTSQSLERVITDILKEVDKKLRYYHSLFTILEKFSQQAVTELETNLKEASVDDALFEEIMQHITNDSYSETKKLPNSASELYEQIRKNDAVTPISQKCEQVRLDITRMKRTLQFTLTKLQDLKAASFNRDTTHRENRKQVNGVDEEMEPQEWLHWIETKADSSTLASLKSQVQTISKDQQWTFLSSLLEKAYSTVNSEDLSTESCSVQQLIQKKDEEIAFLRQRLAEVEQARTKTPKARTRASKSSSNSENTKETTKPTSKRNKTQKKVEEQCN</sequence>
<evidence type="ECO:0000313" key="3">
    <source>
        <dbReference type="EMBL" id="KAK4524400.1"/>
    </source>
</evidence>
<reference evidence="3 4" key="1">
    <citation type="submission" date="2022-07" db="EMBL/GenBank/DDBJ databases">
        <title>Genome-wide signatures of adaptation to extreme environments.</title>
        <authorList>
            <person name="Cho C.H."/>
            <person name="Yoon H.S."/>
        </authorList>
    </citation>
    <scope>NUCLEOTIDE SEQUENCE [LARGE SCALE GENOMIC DNA]</scope>
    <source>
        <strain evidence="3 4">108.79 E11</strain>
    </source>
</reference>
<dbReference type="Proteomes" id="UP001300502">
    <property type="component" value="Unassembled WGS sequence"/>
</dbReference>
<keyword evidence="2" id="KW-0472">Membrane</keyword>
<gene>
    <name evidence="3" type="ORF">GAYE_SCF03G2301</name>
</gene>
<accession>A0AAV9IAE4</accession>
<feature type="transmembrane region" description="Helical" evidence="2">
    <location>
        <begin position="37"/>
        <end position="56"/>
    </location>
</feature>
<keyword evidence="4" id="KW-1185">Reference proteome</keyword>
<dbReference type="EMBL" id="JANCYU010000023">
    <property type="protein sequence ID" value="KAK4524400.1"/>
    <property type="molecule type" value="Genomic_DNA"/>
</dbReference>
<evidence type="ECO:0000313" key="4">
    <source>
        <dbReference type="Proteomes" id="UP001300502"/>
    </source>
</evidence>
<comment type="caution">
    <text evidence="3">The sequence shown here is derived from an EMBL/GenBank/DDBJ whole genome shotgun (WGS) entry which is preliminary data.</text>
</comment>
<organism evidence="3 4">
    <name type="scientific">Galdieria yellowstonensis</name>
    <dbReference type="NCBI Taxonomy" id="3028027"/>
    <lineage>
        <taxon>Eukaryota</taxon>
        <taxon>Rhodophyta</taxon>
        <taxon>Bangiophyceae</taxon>
        <taxon>Galdieriales</taxon>
        <taxon>Galdieriaceae</taxon>
        <taxon>Galdieria</taxon>
    </lineage>
</organism>
<keyword evidence="2" id="KW-0812">Transmembrane</keyword>
<keyword evidence="2" id="KW-1133">Transmembrane helix</keyword>
<evidence type="ECO:0000256" key="2">
    <source>
        <dbReference type="SAM" id="Phobius"/>
    </source>
</evidence>
<proteinExistence type="predicted"/>
<feature type="region of interest" description="Disordered" evidence="1">
    <location>
        <begin position="358"/>
        <end position="403"/>
    </location>
</feature>
<dbReference type="AlphaFoldDB" id="A0AAV9IAE4"/>
<evidence type="ECO:0000256" key="1">
    <source>
        <dbReference type="SAM" id="MobiDB-lite"/>
    </source>
</evidence>